<evidence type="ECO:0000256" key="1">
    <source>
        <dbReference type="SAM" id="MobiDB-lite"/>
    </source>
</evidence>
<sequence length="180" mass="20383">MSQSDNVAREQTAANAVPEACQGCRGQLPRATPVEVEDMATPSLEKLIRKANMAQKMLNDVMKQIQTESQLSTKETKSKHRSSDGGKRRHRGRKHGHHTSSSSSSSSDHSDCELILAEQEEHMPRRRHIRDDRKRDRSRSRGRSRGHSRGRSHGRSRSRSYTDSRRSRALPLALPVRISV</sequence>
<reference evidence="3 4" key="1">
    <citation type="journal article" date="2007" name="Nature">
        <title>Evolution of genes and genomes on the Drosophila phylogeny.</title>
        <authorList>
            <consortium name="Drosophila 12 Genomes Consortium"/>
            <person name="Clark A.G."/>
            <person name="Eisen M.B."/>
            <person name="Smith D.R."/>
            <person name="Bergman C.M."/>
            <person name="Oliver B."/>
            <person name="Markow T.A."/>
            <person name="Kaufman T.C."/>
            <person name="Kellis M."/>
            <person name="Gelbart W."/>
            <person name="Iyer V.N."/>
            <person name="Pollard D.A."/>
            <person name="Sackton T.B."/>
            <person name="Larracuente A.M."/>
            <person name="Singh N.D."/>
            <person name="Abad J.P."/>
            <person name="Abt D.N."/>
            <person name="Adryan B."/>
            <person name="Aguade M."/>
            <person name="Akashi H."/>
            <person name="Anderson W.W."/>
            <person name="Aquadro C.F."/>
            <person name="Ardell D.H."/>
            <person name="Arguello R."/>
            <person name="Artieri C.G."/>
            <person name="Barbash D.A."/>
            <person name="Barker D."/>
            <person name="Barsanti P."/>
            <person name="Batterham P."/>
            <person name="Batzoglou S."/>
            <person name="Begun D."/>
            <person name="Bhutkar A."/>
            <person name="Blanco E."/>
            <person name="Bosak S.A."/>
            <person name="Bradley R.K."/>
            <person name="Brand A.D."/>
            <person name="Brent M.R."/>
            <person name="Brooks A.N."/>
            <person name="Brown R.H."/>
            <person name="Butlin R.K."/>
            <person name="Caggese C."/>
            <person name="Calvi B.R."/>
            <person name="Bernardo de Carvalho A."/>
            <person name="Caspi A."/>
            <person name="Castrezana S."/>
            <person name="Celniker S.E."/>
            <person name="Chang J.L."/>
            <person name="Chapple C."/>
            <person name="Chatterji S."/>
            <person name="Chinwalla A."/>
            <person name="Civetta A."/>
            <person name="Clifton S.W."/>
            <person name="Comeron J.M."/>
            <person name="Costello J.C."/>
            <person name="Coyne J.A."/>
            <person name="Daub J."/>
            <person name="David R.G."/>
            <person name="Delcher A.L."/>
            <person name="Delehaunty K."/>
            <person name="Do C.B."/>
            <person name="Ebling H."/>
            <person name="Edwards K."/>
            <person name="Eickbush T."/>
            <person name="Evans J.D."/>
            <person name="Filipski A."/>
            <person name="Findeiss S."/>
            <person name="Freyhult E."/>
            <person name="Fulton L."/>
            <person name="Fulton R."/>
            <person name="Garcia A.C."/>
            <person name="Gardiner A."/>
            <person name="Garfield D.A."/>
            <person name="Garvin B.E."/>
            <person name="Gibson G."/>
            <person name="Gilbert D."/>
            <person name="Gnerre S."/>
            <person name="Godfrey J."/>
            <person name="Good R."/>
            <person name="Gotea V."/>
            <person name="Gravely B."/>
            <person name="Greenberg A.J."/>
            <person name="Griffiths-Jones S."/>
            <person name="Gross S."/>
            <person name="Guigo R."/>
            <person name="Gustafson E.A."/>
            <person name="Haerty W."/>
            <person name="Hahn M.W."/>
            <person name="Halligan D.L."/>
            <person name="Halpern A.L."/>
            <person name="Halter G.M."/>
            <person name="Han M.V."/>
            <person name="Heger A."/>
            <person name="Hillier L."/>
            <person name="Hinrichs A.S."/>
            <person name="Holmes I."/>
            <person name="Hoskins R.A."/>
            <person name="Hubisz M.J."/>
            <person name="Hultmark D."/>
            <person name="Huntley M.A."/>
            <person name="Jaffe D.B."/>
            <person name="Jagadeeshan S."/>
            <person name="Jeck W.R."/>
            <person name="Johnson J."/>
            <person name="Jones C.D."/>
            <person name="Jordan W.C."/>
            <person name="Karpen G.H."/>
            <person name="Kataoka E."/>
            <person name="Keightley P.D."/>
            <person name="Kheradpour P."/>
            <person name="Kirkness E.F."/>
            <person name="Koerich L.B."/>
            <person name="Kristiansen K."/>
            <person name="Kudrna D."/>
            <person name="Kulathinal R.J."/>
            <person name="Kumar S."/>
            <person name="Kwok R."/>
            <person name="Lander E."/>
            <person name="Langley C.H."/>
            <person name="Lapoint R."/>
            <person name="Lazzaro B.P."/>
            <person name="Lee S.J."/>
            <person name="Levesque L."/>
            <person name="Li R."/>
            <person name="Lin C.F."/>
            <person name="Lin M.F."/>
            <person name="Lindblad-Toh K."/>
            <person name="Llopart A."/>
            <person name="Long M."/>
            <person name="Low L."/>
            <person name="Lozovsky E."/>
            <person name="Lu J."/>
            <person name="Luo M."/>
            <person name="Machado C.A."/>
            <person name="Makalowski W."/>
            <person name="Marzo M."/>
            <person name="Matsuda M."/>
            <person name="Matzkin L."/>
            <person name="McAllister B."/>
            <person name="McBride C.S."/>
            <person name="McKernan B."/>
            <person name="McKernan K."/>
            <person name="Mendez-Lago M."/>
            <person name="Minx P."/>
            <person name="Mollenhauer M.U."/>
            <person name="Montooth K."/>
            <person name="Mount S.M."/>
            <person name="Mu X."/>
            <person name="Myers E."/>
            <person name="Negre B."/>
            <person name="Newfeld S."/>
            <person name="Nielsen R."/>
            <person name="Noor M.A."/>
            <person name="O'Grady P."/>
            <person name="Pachter L."/>
            <person name="Papaceit M."/>
            <person name="Parisi M.J."/>
            <person name="Parisi M."/>
            <person name="Parts L."/>
            <person name="Pedersen J.S."/>
            <person name="Pesole G."/>
            <person name="Phillippy A.M."/>
            <person name="Ponting C.P."/>
            <person name="Pop M."/>
            <person name="Porcelli D."/>
            <person name="Powell J.R."/>
            <person name="Prohaska S."/>
            <person name="Pruitt K."/>
            <person name="Puig M."/>
            <person name="Quesneville H."/>
            <person name="Ram K.R."/>
            <person name="Rand D."/>
            <person name="Rasmussen M.D."/>
            <person name="Reed L.K."/>
            <person name="Reenan R."/>
            <person name="Reily A."/>
            <person name="Remington K.A."/>
            <person name="Rieger T.T."/>
            <person name="Ritchie M.G."/>
            <person name="Robin C."/>
            <person name="Rogers Y.H."/>
            <person name="Rohde C."/>
            <person name="Rozas J."/>
            <person name="Rubenfield M.J."/>
            <person name="Ruiz A."/>
            <person name="Russo S."/>
            <person name="Salzberg S.L."/>
            <person name="Sanchez-Gracia A."/>
            <person name="Saranga D.J."/>
            <person name="Sato H."/>
            <person name="Schaeffer S.W."/>
            <person name="Schatz M.C."/>
            <person name="Schlenke T."/>
            <person name="Schwartz R."/>
            <person name="Segarra C."/>
            <person name="Singh R.S."/>
            <person name="Sirot L."/>
            <person name="Sirota M."/>
            <person name="Sisneros N.B."/>
            <person name="Smith C.D."/>
            <person name="Smith T.F."/>
            <person name="Spieth J."/>
            <person name="Stage D.E."/>
            <person name="Stark A."/>
            <person name="Stephan W."/>
            <person name="Strausberg R.L."/>
            <person name="Strempel S."/>
            <person name="Sturgill D."/>
            <person name="Sutton G."/>
            <person name="Sutton G.G."/>
            <person name="Tao W."/>
            <person name="Teichmann S."/>
            <person name="Tobari Y.N."/>
            <person name="Tomimura Y."/>
            <person name="Tsolas J.M."/>
            <person name="Valente V.L."/>
            <person name="Venter E."/>
            <person name="Venter J.C."/>
            <person name="Vicario S."/>
            <person name="Vieira F.G."/>
            <person name="Vilella A.J."/>
            <person name="Villasante A."/>
            <person name="Walenz B."/>
            <person name="Wang J."/>
            <person name="Wasserman M."/>
            <person name="Watts T."/>
            <person name="Wilson D."/>
            <person name="Wilson R.K."/>
            <person name="Wing R.A."/>
            <person name="Wolfner M.F."/>
            <person name="Wong A."/>
            <person name="Wong G.K."/>
            <person name="Wu C.I."/>
            <person name="Wu G."/>
            <person name="Yamamoto D."/>
            <person name="Yang H.P."/>
            <person name="Yang S.P."/>
            <person name="Yorke J.A."/>
            <person name="Yoshida K."/>
            <person name="Zdobnov E."/>
            <person name="Zhang P."/>
            <person name="Zhang Y."/>
            <person name="Zimin A.V."/>
            <person name="Baldwin J."/>
            <person name="Abdouelleil A."/>
            <person name="Abdulkadir J."/>
            <person name="Abebe A."/>
            <person name="Abera B."/>
            <person name="Abreu J."/>
            <person name="Acer S.C."/>
            <person name="Aftuck L."/>
            <person name="Alexander A."/>
            <person name="An P."/>
            <person name="Anderson E."/>
            <person name="Anderson S."/>
            <person name="Arachi H."/>
            <person name="Azer M."/>
            <person name="Bachantsang P."/>
            <person name="Barry A."/>
            <person name="Bayul T."/>
            <person name="Berlin A."/>
            <person name="Bessette D."/>
            <person name="Bloom T."/>
            <person name="Blye J."/>
            <person name="Boguslavskiy L."/>
            <person name="Bonnet C."/>
            <person name="Boukhgalter B."/>
            <person name="Bourzgui I."/>
            <person name="Brown A."/>
            <person name="Cahill P."/>
            <person name="Channer S."/>
            <person name="Cheshatsang Y."/>
            <person name="Chuda L."/>
            <person name="Citroen M."/>
            <person name="Collymore A."/>
            <person name="Cooke P."/>
            <person name="Costello M."/>
            <person name="D'Aco K."/>
            <person name="Daza R."/>
            <person name="De Haan G."/>
            <person name="DeGray S."/>
            <person name="DeMaso C."/>
            <person name="Dhargay N."/>
            <person name="Dooley K."/>
            <person name="Dooley E."/>
            <person name="Doricent M."/>
            <person name="Dorje P."/>
            <person name="Dorjee K."/>
            <person name="Dupes A."/>
            <person name="Elong R."/>
            <person name="Falk J."/>
            <person name="Farina A."/>
            <person name="Faro S."/>
            <person name="Ferguson D."/>
            <person name="Fisher S."/>
            <person name="Foley C.D."/>
            <person name="Franke A."/>
            <person name="Friedrich D."/>
            <person name="Gadbois L."/>
            <person name="Gearin G."/>
            <person name="Gearin C.R."/>
            <person name="Giannoukos G."/>
            <person name="Goode T."/>
            <person name="Graham J."/>
            <person name="Grandbois E."/>
            <person name="Grewal S."/>
            <person name="Gyaltsen K."/>
            <person name="Hafez N."/>
            <person name="Hagos B."/>
            <person name="Hall J."/>
            <person name="Henson C."/>
            <person name="Hollinger A."/>
            <person name="Honan T."/>
            <person name="Huard M.D."/>
            <person name="Hughes L."/>
            <person name="Hurhula B."/>
            <person name="Husby M.E."/>
            <person name="Kamat A."/>
            <person name="Kanga B."/>
            <person name="Kashin S."/>
            <person name="Khazanovich D."/>
            <person name="Kisner P."/>
            <person name="Lance K."/>
            <person name="Lara M."/>
            <person name="Lee W."/>
            <person name="Lennon N."/>
            <person name="Letendre F."/>
            <person name="LeVine R."/>
            <person name="Lipovsky A."/>
            <person name="Liu X."/>
            <person name="Liu J."/>
            <person name="Liu S."/>
            <person name="Lokyitsang T."/>
            <person name="Lokyitsang Y."/>
            <person name="Lubonja R."/>
            <person name="Lui A."/>
            <person name="MacDonald P."/>
            <person name="Magnisalis V."/>
            <person name="Maru K."/>
            <person name="Matthews C."/>
            <person name="McCusker W."/>
            <person name="McDonough S."/>
            <person name="Mehta T."/>
            <person name="Meldrim J."/>
            <person name="Meneus L."/>
            <person name="Mihai O."/>
            <person name="Mihalev A."/>
            <person name="Mihova T."/>
            <person name="Mittelman R."/>
            <person name="Mlenga V."/>
            <person name="Montmayeur A."/>
            <person name="Mulrain L."/>
            <person name="Navidi A."/>
            <person name="Naylor J."/>
            <person name="Negash T."/>
            <person name="Nguyen T."/>
            <person name="Nguyen N."/>
            <person name="Nicol R."/>
            <person name="Norbu C."/>
            <person name="Norbu N."/>
            <person name="Novod N."/>
            <person name="O'Neill B."/>
            <person name="Osman S."/>
            <person name="Markiewicz E."/>
            <person name="Oyono O.L."/>
            <person name="Patti C."/>
            <person name="Phunkhang P."/>
            <person name="Pierre F."/>
            <person name="Priest M."/>
            <person name="Raghuraman S."/>
            <person name="Rege F."/>
            <person name="Reyes R."/>
            <person name="Rise C."/>
            <person name="Rogov P."/>
            <person name="Ross K."/>
            <person name="Ryan E."/>
            <person name="Settipalli S."/>
            <person name="Shea T."/>
            <person name="Sherpa N."/>
            <person name="Shi L."/>
            <person name="Shih D."/>
            <person name="Sparrow T."/>
            <person name="Spaulding J."/>
            <person name="Stalker J."/>
            <person name="Stange-Thomann N."/>
            <person name="Stavropoulos S."/>
            <person name="Stone C."/>
            <person name="Strader C."/>
            <person name="Tesfaye S."/>
            <person name="Thomson T."/>
            <person name="Thoulutsang Y."/>
            <person name="Thoulutsang D."/>
            <person name="Topham K."/>
            <person name="Topping I."/>
            <person name="Tsamla T."/>
            <person name="Vassiliev H."/>
            <person name="Vo A."/>
            <person name="Wangchuk T."/>
            <person name="Wangdi T."/>
            <person name="Weiand M."/>
            <person name="Wilkinson J."/>
            <person name="Wilson A."/>
            <person name="Yadav S."/>
            <person name="Young G."/>
            <person name="Yu Q."/>
            <person name="Zembek L."/>
            <person name="Zhong D."/>
            <person name="Zimmer A."/>
            <person name="Zwirko Z."/>
            <person name="Jaffe D.B."/>
            <person name="Alvarez P."/>
            <person name="Brockman W."/>
            <person name="Butler J."/>
            <person name="Chin C."/>
            <person name="Gnerre S."/>
            <person name="Grabherr M."/>
            <person name="Kleber M."/>
            <person name="Mauceli E."/>
            <person name="MacCallum I."/>
        </authorList>
    </citation>
    <scope>NUCLEOTIDE SEQUENCE [LARGE SCALE GENOMIC DNA]</scope>
    <source>
        <strain evidence="3 4">TSC#14021-0224.01</strain>
    </source>
</reference>
<evidence type="ECO:0000313" key="2">
    <source>
        <dbReference type="EMBL" id="EDV45046.1"/>
    </source>
</evidence>
<feature type="region of interest" description="Disordered" evidence="1">
    <location>
        <begin position="59"/>
        <end position="180"/>
    </location>
</feature>
<keyword evidence="4" id="KW-1185">Reference proteome</keyword>
<accession>B3NFH4</accession>
<proteinExistence type="predicted"/>
<dbReference type="OMA" id="AVPEACQ"/>
<evidence type="ECO:0000313" key="4">
    <source>
        <dbReference type="Proteomes" id="UP000008711"/>
    </source>
</evidence>
<feature type="region of interest" description="Disordered" evidence="1">
    <location>
        <begin position="1"/>
        <end position="36"/>
    </location>
</feature>
<dbReference type="KEGG" id="der:6544714"/>
<dbReference type="AlphaFoldDB" id="B3NFH4"/>
<organism evidence="3 4">
    <name type="scientific">Drosophila erecta</name>
    <name type="common">Fruit fly</name>
    <dbReference type="NCBI Taxonomy" id="7220"/>
    <lineage>
        <taxon>Eukaryota</taxon>
        <taxon>Metazoa</taxon>
        <taxon>Ecdysozoa</taxon>
        <taxon>Arthropoda</taxon>
        <taxon>Hexapoda</taxon>
        <taxon>Insecta</taxon>
        <taxon>Pterygota</taxon>
        <taxon>Neoptera</taxon>
        <taxon>Endopterygota</taxon>
        <taxon>Diptera</taxon>
        <taxon>Brachycera</taxon>
        <taxon>Muscomorpha</taxon>
        <taxon>Ephydroidea</taxon>
        <taxon>Drosophilidae</taxon>
        <taxon>Drosophila</taxon>
        <taxon>Sophophora</taxon>
    </lineage>
</organism>
<name>B3NFH4_DROER</name>
<dbReference type="EMBL" id="CH955952">
    <property type="protein sequence ID" value="EDV45046.1"/>
    <property type="molecule type" value="Genomic_DNA"/>
</dbReference>
<reference evidence="3 4" key="2">
    <citation type="journal article" date="2008" name="Bioinformatics">
        <title>Assembly reconciliation.</title>
        <authorList>
            <person name="Zimin A.V."/>
            <person name="Smith D.R."/>
            <person name="Sutton G."/>
            <person name="Yorke J.A."/>
        </authorList>
    </citation>
    <scope>NUCLEOTIDE SEQUENCE [LARGE SCALE GENOMIC DNA]</scope>
    <source>
        <strain evidence="3 4">TSC#14021-0224.01</strain>
    </source>
</reference>
<reference evidence="3" key="3">
    <citation type="submission" date="2015-11" db="EMBL/GenBank/DDBJ databases">
        <authorList>
            <consortium name="FlyBase"/>
        </authorList>
    </citation>
    <scope>NUCLEOTIDE SEQUENCE</scope>
    <source>
        <strain evidence="3">TSC#14021-0224.01</strain>
    </source>
</reference>
<feature type="compositionally biased region" description="Basic residues" evidence="1">
    <location>
        <begin position="87"/>
        <end position="98"/>
    </location>
</feature>
<evidence type="ECO:0000313" key="3">
    <source>
        <dbReference type="EMBL" id="EDV50516.1"/>
    </source>
</evidence>
<feature type="compositionally biased region" description="Basic residues" evidence="1">
    <location>
        <begin position="136"/>
        <end position="158"/>
    </location>
</feature>
<dbReference type="EMBL" id="CH954178">
    <property type="protein sequence ID" value="EDV50516.1"/>
    <property type="molecule type" value="Genomic_DNA"/>
</dbReference>
<dbReference type="Proteomes" id="UP000008711">
    <property type="component" value="Unassembled WGS sequence"/>
</dbReference>
<protein>
    <submittedName>
        <fullName evidence="3">Uncharacterized protein, isoform A</fullName>
    </submittedName>
</protein>
<gene>
    <name evidence="3" type="primary">Dere\GG14409</name>
    <name evidence="2" type="synonym">Dere\GG10954</name>
    <name evidence="2" type="ORF">Dere_GG10954</name>
    <name evidence="3" type="ORF">Dere_GG14409</name>
</gene>
<feature type="compositionally biased region" description="Polar residues" evidence="1">
    <location>
        <begin position="64"/>
        <end position="73"/>
    </location>
</feature>
<feature type="compositionally biased region" description="Basic and acidic residues" evidence="1">
    <location>
        <begin position="119"/>
        <end position="135"/>
    </location>
</feature>
<dbReference type="OrthoDB" id="7871403at2759"/>
<dbReference type="HOGENOM" id="CLU_1385516_0_0_1"/>
<dbReference type="eggNOG" id="ENOG502T85X">
    <property type="taxonomic scope" value="Eukaryota"/>
</dbReference>